<dbReference type="Pfam" id="PF00528">
    <property type="entry name" value="BPD_transp_1"/>
    <property type="match status" value="1"/>
</dbReference>
<evidence type="ECO:0000256" key="7">
    <source>
        <dbReference type="ARBA" id="ARBA00022692"/>
    </source>
</evidence>
<keyword evidence="14" id="KW-1185">Reference proteome</keyword>
<dbReference type="PANTHER" id="PTHR32243:SF50">
    <property type="entry name" value="MALTOSE_MALTODEXTRIN TRANSPORT SYSTEM PERMEASE PROTEIN MALG"/>
    <property type="match status" value="1"/>
</dbReference>
<feature type="transmembrane region" description="Helical" evidence="11">
    <location>
        <begin position="246"/>
        <end position="267"/>
    </location>
</feature>
<keyword evidence="9 11" id="KW-0472">Membrane</keyword>
<proteinExistence type="inferred from homology"/>
<evidence type="ECO:0000256" key="10">
    <source>
        <dbReference type="ARBA" id="ARBA00041109"/>
    </source>
</evidence>
<comment type="similarity">
    <text evidence="3">Belongs to the binding-protein-dependent transport system permease family. MalFG subfamily.</text>
</comment>
<evidence type="ECO:0000256" key="5">
    <source>
        <dbReference type="ARBA" id="ARBA00022475"/>
    </source>
</evidence>
<evidence type="ECO:0000256" key="6">
    <source>
        <dbReference type="ARBA" id="ARBA00022597"/>
    </source>
</evidence>
<feature type="transmembrane region" description="Helical" evidence="11">
    <location>
        <begin position="111"/>
        <end position="132"/>
    </location>
</feature>
<dbReference type="SUPFAM" id="SSF161098">
    <property type="entry name" value="MetI-like"/>
    <property type="match status" value="1"/>
</dbReference>
<reference evidence="13 14" key="1">
    <citation type="submission" date="2014-03" db="EMBL/GenBank/DDBJ databases">
        <title>The draft genome sequence of Thalassospira mesophila JCM 18969.</title>
        <authorList>
            <person name="Lai Q."/>
            <person name="Shao Z."/>
        </authorList>
    </citation>
    <scope>NUCLEOTIDE SEQUENCE [LARGE SCALE GENOMIC DNA]</scope>
    <source>
        <strain evidence="13 14">JCM 18969</strain>
    </source>
</reference>
<protein>
    <recommendedName>
        <fullName evidence="10">Maltose/maltodextrin transport system permease protein MalG</fullName>
    </recommendedName>
</protein>
<keyword evidence="6" id="KW-0762">Sugar transport</keyword>
<comment type="function">
    <text evidence="1">Part of the ABC transporter complex MalEFGK involved in maltose/maltodextrin import. Probably responsible for the translocation of the substrate across the membrane.</text>
</comment>
<accession>A0A1Y2L1H6</accession>
<feature type="transmembrane region" description="Helical" evidence="11">
    <location>
        <begin position="9"/>
        <end position="31"/>
    </location>
</feature>
<dbReference type="InterPro" id="IPR035906">
    <property type="entry name" value="MetI-like_sf"/>
</dbReference>
<dbReference type="EMBL" id="JFKA01000004">
    <property type="protein sequence ID" value="OSQ38309.1"/>
    <property type="molecule type" value="Genomic_DNA"/>
</dbReference>
<keyword evidence="5" id="KW-1003">Cell membrane</keyword>
<dbReference type="Proteomes" id="UP000193391">
    <property type="component" value="Unassembled WGS sequence"/>
</dbReference>
<keyword evidence="4 11" id="KW-0813">Transport</keyword>
<evidence type="ECO:0000256" key="2">
    <source>
        <dbReference type="ARBA" id="ARBA00004651"/>
    </source>
</evidence>
<dbReference type="PROSITE" id="PS50928">
    <property type="entry name" value="ABC_TM1"/>
    <property type="match status" value="1"/>
</dbReference>
<dbReference type="AlphaFoldDB" id="A0A1Y2L1H6"/>
<dbReference type="PANTHER" id="PTHR32243">
    <property type="entry name" value="MALTOSE TRANSPORT SYSTEM PERMEASE-RELATED"/>
    <property type="match status" value="1"/>
</dbReference>
<dbReference type="GO" id="GO:0005886">
    <property type="term" value="C:plasma membrane"/>
    <property type="evidence" value="ECO:0007669"/>
    <property type="project" value="UniProtKB-SubCell"/>
</dbReference>
<organism evidence="13 14">
    <name type="scientific">Thalassospira mesophila</name>
    <dbReference type="NCBI Taxonomy" id="1293891"/>
    <lineage>
        <taxon>Bacteria</taxon>
        <taxon>Pseudomonadati</taxon>
        <taxon>Pseudomonadota</taxon>
        <taxon>Alphaproteobacteria</taxon>
        <taxon>Rhodospirillales</taxon>
        <taxon>Thalassospiraceae</taxon>
        <taxon>Thalassospira</taxon>
    </lineage>
</organism>
<evidence type="ECO:0000256" key="11">
    <source>
        <dbReference type="RuleBase" id="RU363032"/>
    </source>
</evidence>
<evidence type="ECO:0000313" key="13">
    <source>
        <dbReference type="EMBL" id="OSQ38309.1"/>
    </source>
</evidence>
<evidence type="ECO:0000256" key="9">
    <source>
        <dbReference type="ARBA" id="ARBA00023136"/>
    </source>
</evidence>
<comment type="subcellular location">
    <subcellularLocation>
        <location evidence="2 11">Cell membrane</location>
        <topology evidence="2 11">Multi-pass membrane protein</topology>
    </subcellularLocation>
</comment>
<feature type="transmembrane region" description="Helical" evidence="11">
    <location>
        <begin position="80"/>
        <end position="99"/>
    </location>
</feature>
<evidence type="ECO:0000256" key="8">
    <source>
        <dbReference type="ARBA" id="ARBA00022989"/>
    </source>
</evidence>
<keyword evidence="7 11" id="KW-0812">Transmembrane</keyword>
<dbReference type="InterPro" id="IPR000515">
    <property type="entry name" value="MetI-like"/>
</dbReference>
<dbReference type="STRING" id="1293891.TMES_10525"/>
<dbReference type="RefSeq" id="WP_085582267.1">
    <property type="nucleotide sequence ID" value="NZ_JFKA01000004.1"/>
</dbReference>
<keyword evidence="8 11" id="KW-1133">Transmembrane helix</keyword>
<dbReference type="Gene3D" id="1.10.3720.10">
    <property type="entry name" value="MetI-like"/>
    <property type="match status" value="1"/>
</dbReference>
<sequence length="282" mass="30453">MQTSLAKKICIYLGAALLALVIALPVLWLFIMSISSSTHLTTLPLQWWPDSPTLENYRSLLIYAENTPSQSFLYAIRNSIFIALAATGLSVAAAIPAAYSFSRMPGPRRKNLLYAVIAIFMLPPVALVLPLYTVMSALGLLNTHFALIIVYCSILLPFTTWLLKSNFDTIPSDLDEAPIIDGANRLQAIWYVILPIARPALGAAVMMSVLLAWDEFFYGLLFTNDIRAKTVTVAIADLAAGRVADYGLVSAAGILAAVPPVILAFFMQKTLVSGLASGSVKG</sequence>
<evidence type="ECO:0000256" key="3">
    <source>
        <dbReference type="ARBA" id="ARBA00009047"/>
    </source>
</evidence>
<evidence type="ECO:0000259" key="12">
    <source>
        <dbReference type="PROSITE" id="PS50928"/>
    </source>
</evidence>
<dbReference type="CDD" id="cd06261">
    <property type="entry name" value="TM_PBP2"/>
    <property type="match status" value="1"/>
</dbReference>
<gene>
    <name evidence="13" type="ORF">TMES_10525</name>
</gene>
<comment type="caution">
    <text evidence="13">The sequence shown here is derived from an EMBL/GenBank/DDBJ whole genome shotgun (WGS) entry which is preliminary data.</text>
</comment>
<dbReference type="GO" id="GO:0055085">
    <property type="term" value="P:transmembrane transport"/>
    <property type="evidence" value="ECO:0007669"/>
    <property type="project" value="InterPro"/>
</dbReference>
<feature type="transmembrane region" description="Helical" evidence="11">
    <location>
        <begin position="188"/>
        <end position="213"/>
    </location>
</feature>
<dbReference type="InterPro" id="IPR050901">
    <property type="entry name" value="BP-dep_ABC_trans_perm"/>
</dbReference>
<feature type="transmembrane region" description="Helical" evidence="11">
    <location>
        <begin position="144"/>
        <end position="163"/>
    </location>
</feature>
<feature type="domain" description="ABC transmembrane type-1" evidence="12">
    <location>
        <begin position="76"/>
        <end position="267"/>
    </location>
</feature>
<name>A0A1Y2L1H6_9PROT</name>
<evidence type="ECO:0000256" key="4">
    <source>
        <dbReference type="ARBA" id="ARBA00022448"/>
    </source>
</evidence>
<evidence type="ECO:0000256" key="1">
    <source>
        <dbReference type="ARBA" id="ARBA00002264"/>
    </source>
</evidence>
<dbReference type="OrthoDB" id="9790107at2"/>
<evidence type="ECO:0000313" key="14">
    <source>
        <dbReference type="Proteomes" id="UP000193391"/>
    </source>
</evidence>